<evidence type="ECO:0000256" key="3">
    <source>
        <dbReference type="ARBA" id="ARBA00022840"/>
    </source>
</evidence>
<evidence type="ECO:0000313" key="6">
    <source>
        <dbReference type="Proteomes" id="UP000190896"/>
    </source>
</evidence>
<keyword evidence="3" id="KW-0067">ATP-binding</keyword>
<protein>
    <recommendedName>
        <fullName evidence="4">Mur ligase central domain-containing protein</fullName>
    </recommendedName>
</protein>
<dbReference type="PANTHER" id="PTHR43024">
    <property type="entry name" value="UDP-N-ACETYLMURAMOYL-TRIPEPTIDE--D-ALANYL-D-ALANINE LIGASE"/>
    <property type="match status" value="1"/>
</dbReference>
<dbReference type="PANTHER" id="PTHR43024:SF1">
    <property type="entry name" value="UDP-N-ACETYLMURAMOYL-TRIPEPTIDE--D-ALANYL-D-ALANINE LIGASE"/>
    <property type="match status" value="1"/>
</dbReference>
<reference evidence="5 6" key="1">
    <citation type="submission" date="2016-11" db="EMBL/GenBank/DDBJ databases">
        <title>Mixed transmission modes and dynamic genome evolution in an obligate animal-bacterial symbiosis.</title>
        <authorList>
            <person name="Russell S.L."/>
            <person name="Corbett-Detig R.B."/>
            <person name="Cavanaugh C.M."/>
        </authorList>
    </citation>
    <scope>NUCLEOTIDE SEQUENCE [LARGE SCALE GENOMIC DNA]</scope>
    <source>
        <strain evidence="5">Se-Cadez</strain>
    </source>
</reference>
<evidence type="ECO:0000256" key="2">
    <source>
        <dbReference type="ARBA" id="ARBA00022741"/>
    </source>
</evidence>
<dbReference type="SUPFAM" id="SSF53623">
    <property type="entry name" value="MurD-like peptide ligases, catalytic domain"/>
    <property type="match status" value="1"/>
</dbReference>
<accession>A0A1T2KYS1</accession>
<sequence>MIGITGSCGKTSATRFLDHALSGSLQGHGVHLFNGQGFVSKNILKVRRSDRYYVQEVSGHRPGFLATVMPLLKPTISIVTAVGQDHYTNFRSREATAQEKQTLVRVLPRKGVAILNFDDPFVRPMADVTNGRVIGYGLSADADLRASEISATWPGRLSFNVDYNGEKARVETRLAGEIWLSSALAAIAVGLDLETCAKRMATVEAVPGSMALYKTPAESWFINDTAKAPYWTIELACRTLLNAVSPRKTVVFGPFSDMGGGSSKKYRKAARGRWTLPIAWFLSVRSPVTWSAWSMAMLPVAWYVCLRFGKLPLFWLQINWKARSRWSRLTARRTLSVCLYRSKNRLPAGKRAAVSTAIAVFVIQDAAGQADQSALTSSSTCSTWPLGLVS</sequence>
<dbReference type="RefSeq" id="WP_172838709.1">
    <property type="nucleotide sequence ID" value="NZ_MPRJ01000001.1"/>
</dbReference>
<organism evidence="5 6">
    <name type="scientific">Solemya velesiana gill symbiont</name>
    <dbReference type="NCBI Taxonomy" id="1918948"/>
    <lineage>
        <taxon>Bacteria</taxon>
        <taxon>Pseudomonadati</taxon>
        <taxon>Pseudomonadota</taxon>
        <taxon>Gammaproteobacteria</taxon>
        <taxon>sulfur-oxidizing symbionts</taxon>
    </lineage>
</organism>
<keyword evidence="1" id="KW-0436">Ligase</keyword>
<keyword evidence="6" id="KW-1185">Reference proteome</keyword>
<name>A0A1T2KYS1_9GAMM</name>
<proteinExistence type="predicted"/>
<gene>
    <name evidence="5" type="ORF">BOW51_00200</name>
</gene>
<dbReference type="Proteomes" id="UP000190896">
    <property type="component" value="Unassembled WGS sequence"/>
</dbReference>
<dbReference type="InterPro" id="IPR036565">
    <property type="entry name" value="Mur-like_cat_sf"/>
</dbReference>
<dbReference type="Pfam" id="PF08245">
    <property type="entry name" value="Mur_ligase_M"/>
    <property type="match status" value="1"/>
</dbReference>
<dbReference type="Gene3D" id="3.40.1190.10">
    <property type="entry name" value="Mur-like, catalytic domain"/>
    <property type="match status" value="1"/>
</dbReference>
<evidence type="ECO:0000313" key="5">
    <source>
        <dbReference type="EMBL" id="OOZ37866.1"/>
    </source>
</evidence>
<dbReference type="InterPro" id="IPR013221">
    <property type="entry name" value="Mur_ligase_cen"/>
</dbReference>
<evidence type="ECO:0000259" key="4">
    <source>
        <dbReference type="Pfam" id="PF08245"/>
    </source>
</evidence>
<comment type="caution">
    <text evidence="5">The sequence shown here is derived from an EMBL/GenBank/DDBJ whole genome shotgun (WGS) entry which is preliminary data.</text>
</comment>
<evidence type="ECO:0000256" key="1">
    <source>
        <dbReference type="ARBA" id="ARBA00022598"/>
    </source>
</evidence>
<dbReference type="AlphaFoldDB" id="A0A1T2KYS1"/>
<dbReference type="GO" id="GO:0016881">
    <property type="term" value="F:acid-amino acid ligase activity"/>
    <property type="evidence" value="ECO:0007669"/>
    <property type="project" value="InterPro"/>
</dbReference>
<keyword evidence="2" id="KW-0547">Nucleotide-binding</keyword>
<dbReference type="EMBL" id="MPRJ01000001">
    <property type="protein sequence ID" value="OOZ37866.1"/>
    <property type="molecule type" value="Genomic_DNA"/>
</dbReference>
<feature type="domain" description="Mur ligase central" evidence="4">
    <location>
        <begin position="4"/>
        <end position="189"/>
    </location>
</feature>
<dbReference type="GO" id="GO:0005524">
    <property type="term" value="F:ATP binding"/>
    <property type="evidence" value="ECO:0007669"/>
    <property type="project" value="UniProtKB-KW"/>
</dbReference>
<dbReference type="InterPro" id="IPR051046">
    <property type="entry name" value="MurCDEF_CellWall_CoF430Synth"/>
</dbReference>